<dbReference type="InterPro" id="IPR009057">
    <property type="entry name" value="Homeodomain-like_sf"/>
</dbReference>
<dbReference type="EMBL" id="BMMF01000005">
    <property type="protein sequence ID" value="GGK32367.1"/>
    <property type="molecule type" value="Genomic_DNA"/>
</dbReference>
<dbReference type="Pfam" id="PF12833">
    <property type="entry name" value="HTH_18"/>
    <property type="match status" value="1"/>
</dbReference>
<accession>A0A917Q6Z0</accession>
<gene>
    <name evidence="5" type="ORF">GCM10011322_18860</name>
</gene>
<evidence type="ECO:0000256" key="3">
    <source>
        <dbReference type="ARBA" id="ARBA00023163"/>
    </source>
</evidence>
<comment type="caution">
    <text evidence="5">The sequence shown here is derived from an EMBL/GenBank/DDBJ whole genome shotgun (WGS) entry which is preliminary data.</text>
</comment>
<dbReference type="InterPro" id="IPR050204">
    <property type="entry name" value="AraC_XylS_family_regulators"/>
</dbReference>
<dbReference type="SMART" id="SM00342">
    <property type="entry name" value="HTH_ARAC"/>
    <property type="match status" value="1"/>
</dbReference>
<feature type="domain" description="HTH araC/xylS-type" evidence="4">
    <location>
        <begin position="195"/>
        <end position="292"/>
    </location>
</feature>
<dbReference type="AlphaFoldDB" id="A0A917Q6Z0"/>
<keyword evidence="2" id="KW-0238">DNA-binding</keyword>
<dbReference type="InterPro" id="IPR003313">
    <property type="entry name" value="AraC-bd"/>
</dbReference>
<evidence type="ECO:0000256" key="2">
    <source>
        <dbReference type="ARBA" id="ARBA00023125"/>
    </source>
</evidence>
<dbReference type="InterPro" id="IPR018060">
    <property type="entry name" value="HTH_AraC"/>
</dbReference>
<evidence type="ECO:0000313" key="5">
    <source>
        <dbReference type="EMBL" id="GGK32367.1"/>
    </source>
</evidence>
<dbReference type="GO" id="GO:0003700">
    <property type="term" value="F:DNA-binding transcription factor activity"/>
    <property type="evidence" value="ECO:0007669"/>
    <property type="project" value="InterPro"/>
</dbReference>
<organism evidence="5 6">
    <name type="scientific">Salinarimonas ramus</name>
    <dbReference type="NCBI Taxonomy" id="690164"/>
    <lineage>
        <taxon>Bacteria</taxon>
        <taxon>Pseudomonadati</taxon>
        <taxon>Pseudomonadota</taxon>
        <taxon>Alphaproteobacteria</taxon>
        <taxon>Hyphomicrobiales</taxon>
        <taxon>Salinarimonadaceae</taxon>
        <taxon>Salinarimonas</taxon>
    </lineage>
</organism>
<keyword evidence="1" id="KW-0805">Transcription regulation</keyword>
<dbReference type="SUPFAM" id="SSF51215">
    <property type="entry name" value="Regulatory protein AraC"/>
    <property type="match status" value="1"/>
</dbReference>
<protein>
    <submittedName>
        <fullName evidence="5">AraC family transcriptional regulator</fullName>
    </submittedName>
</protein>
<dbReference type="Gene3D" id="1.10.10.60">
    <property type="entry name" value="Homeodomain-like"/>
    <property type="match status" value="1"/>
</dbReference>
<dbReference type="PROSITE" id="PS01124">
    <property type="entry name" value="HTH_ARAC_FAMILY_2"/>
    <property type="match status" value="1"/>
</dbReference>
<sequence length="294" mass="31617">MPIMPPAEPLHDLDPALAASGDVARFWRVERYAGLDCLAARFRRHAYARHTHETYAIAGIVAGCETFWRRGVQNYAPAGSLCLVSPDEAHDGAPHGGYFVYRTLYPSAALMREVAEDVAGRTLPRAPWFAPSVVEDPALVAELAALHDALGAADHGAGTLETDERLLAFLGRLIARHGDLDGAPRPATGERRGVGRARAFIDARFAEEIGLDGLAAEAGLSRTHLIRAFKAETGLTPHAYQVDRRVRAARRLLIAGEPPAAVATEAGFYDQSHLNRVFKARMGITPGAYAALAA</sequence>
<dbReference type="SUPFAM" id="SSF46689">
    <property type="entry name" value="Homeodomain-like"/>
    <property type="match status" value="2"/>
</dbReference>
<keyword evidence="6" id="KW-1185">Reference proteome</keyword>
<evidence type="ECO:0000313" key="6">
    <source>
        <dbReference type="Proteomes" id="UP000600449"/>
    </source>
</evidence>
<dbReference type="PANTHER" id="PTHR46796:SF2">
    <property type="entry name" value="TRANSCRIPTIONAL REGULATORY PROTEIN"/>
    <property type="match status" value="1"/>
</dbReference>
<name>A0A917Q6Z0_9HYPH</name>
<dbReference type="Pfam" id="PF02311">
    <property type="entry name" value="AraC_binding"/>
    <property type="match status" value="1"/>
</dbReference>
<dbReference type="PANTHER" id="PTHR46796">
    <property type="entry name" value="HTH-TYPE TRANSCRIPTIONAL ACTIVATOR RHAS-RELATED"/>
    <property type="match status" value="1"/>
</dbReference>
<dbReference type="GO" id="GO:0043565">
    <property type="term" value="F:sequence-specific DNA binding"/>
    <property type="evidence" value="ECO:0007669"/>
    <property type="project" value="InterPro"/>
</dbReference>
<proteinExistence type="predicted"/>
<evidence type="ECO:0000259" key="4">
    <source>
        <dbReference type="PROSITE" id="PS01124"/>
    </source>
</evidence>
<dbReference type="Proteomes" id="UP000600449">
    <property type="component" value="Unassembled WGS sequence"/>
</dbReference>
<reference evidence="5 6" key="1">
    <citation type="journal article" date="2014" name="Int. J. Syst. Evol. Microbiol.">
        <title>Complete genome sequence of Corynebacterium casei LMG S-19264T (=DSM 44701T), isolated from a smear-ripened cheese.</title>
        <authorList>
            <consortium name="US DOE Joint Genome Institute (JGI-PGF)"/>
            <person name="Walter F."/>
            <person name="Albersmeier A."/>
            <person name="Kalinowski J."/>
            <person name="Ruckert C."/>
        </authorList>
    </citation>
    <scope>NUCLEOTIDE SEQUENCE [LARGE SCALE GENOMIC DNA]</scope>
    <source>
        <strain evidence="5 6">CGMCC 1.9161</strain>
    </source>
</reference>
<evidence type="ECO:0000256" key="1">
    <source>
        <dbReference type="ARBA" id="ARBA00023015"/>
    </source>
</evidence>
<dbReference type="InterPro" id="IPR037923">
    <property type="entry name" value="HTH-like"/>
</dbReference>
<keyword evidence="3" id="KW-0804">Transcription</keyword>